<organism evidence="1 2">
    <name type="scientific">Diploptera punctata</name>
    <name type="common">Pacific beetle cockroach</name>
    <dbReference type="NCBI Taxonomy" id="6984"/>
    <lineage>
        <taxon>Eukaryota</taxon>
        <taxon>Metazoa</taxon>
        <taxon>Ecdysozoa</taxon>
        <taxon>Arthropoda</taxon>
        <taxon>Hexapoda</taxon>
        <taxon>Insecta</taxon>
        <taxon>Pterygota</taxon>
        <taxon>Neoptera</taxon>
        <taxon>Polyneoptera</taxon>
        <taxon>Dictyoptera</taxon>
        <taxon>Blattodea</taxon>
        <taxon>Blaberoidea</taxon>
        <taxon>Blaberidae</taxon>
        <taxon>Diplopterinae</taxon>
        <taxon>Diploptera</taxon>
    </lineage>
</organism>
<accession>A0AAD7ZEP0</accession>
<evidence type="ECO:0000313" key="2">
    <source>
        <dbReference type="Proteomes" id="UP001233999"/>
    </source>
</evidence>
<dbReference type="AlphaFoldDB" id="A0AAD7ZEP0"/>
<gene>
    <name evidence="1" type="ORF">L9F63_024725</name>
</gene>
<feature type="non-terminal residue" evidence="1">
    <location>
        <position position="50"/>
    </location>
</feature>
<dbReference type="Proteomes" id="UP001233999">
    <property type="component" value="Unassembled WGS sequence"/>
</dbReference>
<sequence>MNVFKQARNNKNDPYSTKEFLFYEFLDLKYLSNEPIKNRNAVSWLEIKCF</sequence>
<proteinExistence type="predicted"/>
<comment type="caution">
    <text evidence="1">The sequence shown here is derived from an EMBL/GenBank/DDBJ whole genome shotgun (WGS) entry which is preliminary data.</text>
</comment>
<reference evidence="1" key="2">
    <citation type="submission" date="2023-05" db="EMBL/GenBank/DDBJ databases">
        <authorList>
            <person name="Fouks B."/>
        </authorList>
    </citation>
    <scope>NUCLEOTIDE SEQUENCE</scope>
    <source>
        <strain evidence="1">Stay&amp;Tobe</strain>
        <tissue evidence="1">Testes</tissue>
    </source>
</reference>
<dbReference type="EMBL" id="JASPKZ010008636">
    <property type="protein sequence ID" value="KAJ9579168.1"/>
    <property type="molecule type" value="Genomic_DNA"/>
</dbReference>
<reference evidence="1" key="1">
    <citation type="journal article" date="2023" name="IScience">
        <title>Live-bearing cockroach genome reveals convergent evolutionary mechanisms linked to viviparity in insects and beyond.</title>
        <authorList>
            <person name="Fouks B."/>
            <person name="Harrison M.C."/>
            <person name="Mikhailova A.A."/>
            <person name="Marchal E."/>
            <person name="English S."/>
            <person name="Carruthers M."/>
            <person name="Jennings E.C."/>
            <person name="Chiamaka E.L."/>
            <person name="Frigard R.A."/>
            <person name="Pippel M."/>
            <person name="Attardo G.M."/>
            <person name="Benoit J.B."/>
            <person name="Bornberg-Bauer E."/>
            <person name="Tobe S.S."/>
        </authorList>
    </citation>
    <scope>NUCLEOTIDE SEQUENCE</scope>
    <source>
        <strain evidence="1">Stay&amp;Tobe</strain>
    </source>
</reference>
<evidence type="ECO:0000313" key="1">
    <source>
        <dbReference type="EMBL" id="KAJ9579168.1"/>
    </source>
</evidence>
<keyword evidence="2" id="KW-1185">Reference proteome</keyword>
<name>A0AAD7ZEP0_DIPPU</name>
<protein>
    <submittedName>
        <fullName evidence="1">Uncharacterized protein</fullName>
    </submittedName>
</protein>